<dbReference type="GO" id="GO:0016301">
    <property type="term" value="F:kinase activity"/>
    <property type="evidence" value="ECO:0007669"/>
    <property type="project" value="UniProtKB-KW"/>
</dbReference>
<evidence type="ECO:0000313" key="1">
    <source>
        <dbReference type="EMBL" id="WGV15882.1"/>
    </source>
</evidence>
<accession>A0ABY8Q6H1</accession>
<name>A0ABY8Q6H1_9RHOB</name>
<dbReference type="SUPFAM" id="SSF52540">
    <property type="entry name" value="P-loop containing nucleoside triphosphate hydrolases"/>
    <property type="match status" value="1"/>
</dbReference>
<keyword evidence="1" id="KW-0808">Transferase</keyword>
<sequence length="213" mass="23102">MTAPSIDIAGLAALLTEKAQGGGRVIAALAGAPGSGKSTVAERLCDAMNAGQPGMAAVLPMDGYHYDDLHLVPAGLRPRKGAPDTFDVGGFYHTLKRLRARDEDFVAVPVFDRDIEIARAGARMIPAEVPVIIAEGNYLLLGQEPWSRLRPMFDVAVLVDVPESVLRERLSARWQHYALTPDEIAWKLDGNDLPNGRFVMAESRGEDYRLPNG</sequence>
<dbReference type="NCBIfam" id="NF006746">
    <property type="entry name" value="PRK09270.1-5"/>
    <property type="match status" value="1"/>
</dbReference>
<dbReference type="PANTHER" id="PTHR10285">
    <property type="entry name" value="URIDINE KINASE"/>
    <property type="match status" value="1"/>
</dbReference>
<dbReference type="RefSeq" id="WP_281465679.1">
    <property type="nucleotide sequence ID" value="NZ_CP124535.1"/>
</dbReference>
<dbReference type="Gene3D" id="3.40.50.300">
    <property type="entry name" value="P-loop containing nucleotide triphosphate hydrolases"/>
    <property type="match status" value="1"/>
</dbReference>
<dbReference type="EMBL" id="CP124535">
    <property type="protein sequence ID" value="WGV15882.1"/>
    <property type="molecule type" value="Genomic_DNA"/>
</dbReference>
<dbReference type="InterPro" id="IPR027417">
    <property type="entry name" value="P-loop_NTPase"/>
</dbReference>
<reference evidence="1 2" key="1">
    <citation type="submission" date="2023-04" db="EMBL/GenBank/DDBJ databases">
        <title>YMD61, complete Genome.</title>
        <authorList>
            <person name="Zhang J."/>
        </authorList>
    </citation>
    <scope>NUCLEOTIDE SEQUENCE [LARGE SCALE GENOMIC DNA]</scope>
    <source>
        <strain evidence="1 2">YMD61</strain>
    </source>
</reference>
<organism evidence="1 2">
    <name type="scientific">Fuscovulum ytuae</name>
    <dbReference type="NCBI Taxonomy" id="3042299"/>
    <lineage>
        <taxon>Bacteria</taxon>
        <taxon>Pseudomonadati</taxon>
        <taxon>Pseudomonadota</taxon>
        <taxon>Alphaproteobacteria</taxon>
        <taxon>Rhodobacterales</taxon>
        <taxon>Paracoccaceae</taxon>
        <taxon>Fuscovulum</taxon>
    </lineage>
</organism>
<dbReference type="Proteomes" id="UP001230978">
    <property type="component" value="Chromosome"/>
</dbReference>
<proteinExistence type="predicted"/>
<gene>
    <name evidence="1" type="ORF">QF092_16770</name>
</gene>
<keyword evidence="2" id="KW-1185">Reference proteome</keyword>
<protein>
    <submittedName>
        <fullName evidence="1">Nucleoside/nucleotide kinase family protein</fullName>
    </submittedName>
</protein>
<keyword evidence="1" id="KW-0418">Kinase</keyword>
<evidence type="ECO:0000313" key="2">
    <source>
        <dbReference type="Proteomes" id="UP001230978"/>
    </source>
</evidence>